<feature type="region of interest" description="Disordered" evidence="1">
    <location>
        <begin position="129"/>
        <end position="149"/>
    </location>
</feature>
<keyword evidence="3" id="KW-1185">Reference proteome</keyword>
<feature type="region of interest" description="Disordered" evidence="1">
    <location>
        <begin position="65"/>
        <end position="88"/>
    </location>
</feature>
<evidence type="ECO:0000256" key="1">
    <source>
        <dbReference type="SAM" id="MobiDB-lite"/>
    </source>
</evidence>
<reference evidence="2" key="1">
    <citation type="submission" date="2022-07" db="EMBL/GenBank/DDBJ databases">
        <title>Chromosome-level genome of Muraenolepis orangiensis.</title>
        <authorList>
            <person name="Kim J."/>
        </authorList>
    </citation>
    <scope>NUCLEOTIDE SEQUENCE</scope>
    <source>
        <strain evidence="2">KU_S4_2022</strain>
        <tissue evidence="2">Muscle</tissue>
    </source>
</reference>
<evidence type="ECO:0000313" key="2">
    <source>
        <dbReference type="EMBL" id="KAJ3598426.1"/>
    </source>
</evidence>
<name>A0A9Q0E333_9TELE</name>
<feature type="region of interest" description="Disordered" evidence="1">
    <location>
        <begin position="20"/>
        <end position="40"/>
    </location>
</feature>
<protein>
    <submittedName>
        <fullName evidence="2">Uncharacterized protein</fullName>
    </submittedName>
</protein>
<organism evidence="2 3">
    <name type="scientific">Muraenolepis orangiensis</name>
    <name type="common">Patagonian moray cod</name>
    <dbReference type="NCBI Taxonomy" id="630683"/>
    <lineage>
        <taxon>Eukaryota</taxon>
        <taxon>Metazoa</taxon>
        <taxon>Chordata</taxon>
        <taxon>Craniata</taxon>
        <taxon>Vertebrata</taxon>
        <taxon>Euteleostomi</taxon>
        <taxon>Actinopterygii</taxon>
        <taxon>Neopterygii</taxon>
        <taxon>Teleostei</taxon>
        <taxon>Neoteleostei</taxon>
        <taxon>Acanthomorphata</taxon>
        <taxon>Zeiogadaria</taxon>
        <taxon>Gadariae</taxon>
        <taxon>Gadiformes</taxon>
        <taxon>Muraenolepidoidei</taxon>
        <taxon>Muraenolepididae</taxon>
        <taxon>Muraenolepis</taxon>
    </lineage>
</organism>
<evidence type="ECO:0000313" key="3">
    <source>
        <dbReference type="Proteomes" id="UP001148018"/>
    </source>
</evidence>
<proteinExistence type="predicted"/>
<sequence>MRCSRQRKLAVSRQCELNNNVTQQQQQRRQRDRNANKGKVESMIFNTRLPGNSIFPRTARGCSHPSGSYRCSSRNKGGVEASGGTQVVPDGGKPRWSYLTETACLQYQVAAVRMWTHSWRHQARPPHNRWVSSAATSPGGPAGHLHPPAVWRHSDRSEARFRRIAMNVDKCST</sequence>
<gene>
    <name evidence="2" type="ORF">NHX12_001936</name>
</gene>
<feature type="compositionally biased region" description="Polar residues" evidence="1">
    <location>
        <begin position="65"/>
        <end position="75"/>
    </location>
</feature>
<comment type="caution">
    <text evidence="2">The sequence shown here is derived from an EMBL/GenBank/DDBJ whole genome shotgun (WGS) entry which is preliminary data.</text>
</comment>
<accession>A0A9Q0E333</accession>
<dbReference type="AlphaFoldDB" id="A0A9Q0E333"/>
<dbReference type="Proteomes" id="UP001148018">
    <property type="component" value="Unassembled WGS sequence"/>
</dbReference>
<dbReference type="EMBL" id="JANIIK010000109">
    <property type="protein sequence ID" value="KAJ3598426.1"/>
    <property type="molecule type" value="Genomic_DNA"/>
</dbReference>